<accession>A0A6M3IRV0</accession>
<dbReference type="AlphaFoldDB" id="A0A6M3IRV0"/>
<protein>
    <submittedName>
        <fullName evidence="1">Uncharacterized protein</fullName>
    </submittedName>
</protein>
<gene>
    <name evidence="1" type="ORF">MM415B01211_0020</name>
</gene>
<evidence type="ECO:0000313" key="1">
    <source>
        <dbReference type="EMBL" id="QJA59988.1"/>
    </source>
</evidence>
<organism evidence="1">
    <name type="scientific">viral metagenome</name>
    <dbReference type="NCBI Taxonomy" id="1070528"/>
    <lineage>
        <taxon>unclassified sequences</taxon>
        <taxon>metagenomes</taxon>
        <taxon>organismal metagenomes</taxon>
    </lineage>
</organism>
<reference evidence="1" key="1">
    <citation type="submission" date="2020-03" db="EMBL/GenBank/DDBJ databases">
        <title>The deep terrestrial virosphere.</title>
        <authorList>
            <person name="Holmfeldt K."/>
            <person name="Nilsson E."/>
            <person name="Simone D."/>
            <person name="Lopez-Fernandez M."/>
            <person name="Wu X."/>
            <person name="de Brujin I."/>
            <person name="Lundin D."/>
            <person name="Andersson A."/>
            <person name="Bertilsson S."/>
            <person name="Dopson M."/>
        </authorList>
    </citation>
    <scope>NUCLEOTIDE SEQUENCE</scope>
    <source>
        <strain evidence="1">MM415B01211</strain>
    </source>
</reference>
<sequence length="54" mass="6204">MPEPNNAKHRCPVCHQTSVIIEPEKPSVSDDVKDLYYAACENCQVVFCYRIAYK</sequence>
<dbReference type="EMBL" id="MT141391">
    <property type="protein sequence ID" value="QJA59988.1"/>
    <property type="molecule type" value="Genomic_DNA"/>
</dbReference>
<name>A0A6M3IRV0_9ZZZZ</name>
<proteinExistence type="predicted"/>